<evidence type="ECO:0000259" key="7">
    <source>
        <dbReference type="Pfam" id="PF09384"/>
    </source>
</evidence>
<dbReference type="EMBL" id="MCFH01000072">
    <property type="protein sequence ID" value="ORX42032.1"/>
    <property type="molecule type" value="Genomic_DNA"/>
</dbReference>
<evidence type="ECO:0000256" key="3">
    <source>
        <dbReference type="ARBA" id="ARBA00022574"/>
    </source>
</evidence>
<keyword evidence="4" id="KW-0677">Repeat</keyword>
<dbReference type="Gene3D" id="2.130.10.10">
    <property type="entry name" value="YVTN repeat-like/Quinoprotein amine dehydrogenase"/>
    <property type="match status" value="2"/>
</dbReference>
<keyword evidence="2" id="KW-0698">rRNA processing</keyword>
<feature type="domain" description="U3 small nucleolar RNA-associated protein 15 C-terminal" evidence="7">
    <location>
        <begin position="348"/>
        <end position="496"/>
    </location>
</feature>
<dbReference type="InterPro" id="IPR020472">
    <property type="entry name" value="WD40_PAC1"/>
</dbReference>
<gene>
    <name evidence="8" type="ORF">BCR36DRAFT_167669</name>
</gene>
<dbReference type="SUPFAM" id="SSF50978">
    <property type="entry name" value="WD40 repeat-like"/>
    <property type="match status" value="1"/>
</dbReference>
<dbReference type="PROSITE" id="PS00678">
    <property type="entry name" value="WD_REPEATS_1"/>
    <property type="match status" value="1"/>
</dbReference>
<keyword evidence="9" id="KW-1185">Reference proteome</keyword>
<comment type="caution">
    <text evidence="8">The sequence shown here is derived from an EMBL/GenBank/DDBJ whole genome shotgun (WGS) entry which is preliminary data.</text>
</comment>
<evidence type="ECO:0000313" key="8">
    <source>
        <dbReference type="EMBL" id="ORX42032.1"/>
    </source>
</evidence>
<reference evidence="8 9" key="2">
    <citation type="submission" date="2016-08" db="EMBL/GenBank/DDBJ databases">
        <title>Pervasive Adenine N6-methylation of Active Genes in Fungi.</title>
        <authorList>
            <consortium name="DOE Joint Genome Institute"/>
            <person name="Mondo S.J."/>
            <person name="Dannebaum R.O."/>
            <person name="Kuo R.C."/>
            <person name="Labutti K."/>
            <person name="Haridas S."/>
            <person name="Kuo A."/>
            <person name="Salamov A."/>
            <person name="Ahrendt S.R."/>
            <person name="Lipzen A."/>
            <person name="Sullivan W."/>
            <person name="Andreopoulos W.B."/>
            <person name="Clum A."/>
            <person name="Lindquist E."/>
            <person name="Daum C."/>
            <person name="Ramamoorthy G.K."/>
            <person name="Gryganskyi A."/>
            <person name="Culley D."/>
            <person name="Magnuson J.K."/>
            <person name="James T.Y."/>
            <person name="O'Malley M.A."/>
            <person name="Stajich J.E."/>
            <person name="Spatafora J.W."/>
            <person name="Visel A."/>
            <person name="Grigoriev I.V."/>
        </authorList>
    </citation>
    <scope>NUCLEOTIDE SEQUENCE [LARGE SCALE GENOMIC DNA]</scope>
    <source>
        <strain evidence="9">finn</strain>
    </source>
</reference>
<dbReference type="Pfam" id="PF00400">
    <property type="entry name" value="WD40"/>
    <property type="match status" value="3"/>
</dbReference>
<dbReference type="GO" id="GO:0005730">
    <property type="term" value="C:nucleolus"/>
    <property type="evidence" value="ECO:0007669"/>
    <property type="project" value="UniProtKB-SubCell"/>
</dbReference>
<dbReference type="PROSITE" id="PS50294">
    <property type="entry name" value="WD_REPEATS_REGION"/>
    <property type="match status" value="2"/>
</dbReference>
<accession>A0A1Y1UVG2</accession>
<dbReference type="PANTHER" id="PTHR19924">
    <property type="entry name" value="UTP15 U3 SMALL NUCLEOLAR RNA-ASSOCIATED PROTEIN 15 FAMILY MEMBER"/>
    <property type="match status" value="1"/>
</dbReference>
<evidence type="ECO:0000256" key="4">
    <source>
        <dbReference type="ARBA" id="ARBA00022737"/>
    </source>
</evidence>
<feature type="repeat" description="WD" evidence="6">
    <location>
        <begin position="117"/>
        <end position="158"/>
    </location>
</feature>
<comment type="subcellular location">
    <subcellularLocation>
        <location evidence="1">Nucleus</location>
        <location evidence="1">Nucleolus</location>
    </subcellularLocation>
</comment>
<dbReference type="InterPro" id="IPR019775">
    <property type="entry name" value="WD40_repeat_CS"/>
</dbReference>
<dbReference type="Pfam" id="PF09384">
    <property type="entry name" value="UTP15_C"/>
    <property type="match status" value="1"/>
</dbReference>
<dbReference type="InterPro" id="IPR015943">
    <property type="entry name" value="WD40/YVTN_repeat-like_dom_sf"/>
</dbReference>
<keyword evidence="5" id="KW-0539">Nucleus</keyword>
<dbReference type="PANTHER" id="PTHR19924:SF26">
    <property type="entry name" value="U3 SMALL NUCLEOLAR RNA-ASSOCIATED PROTEIN 15 HOMOLOG"/>
    <property type="match status" value="1"/>
</dbReference>
<keyword evidence="3 6" id="KW-0853">WD repeat</keyword>
<dbReference type="STRING" id="1754191.A0A1Y1UVG2"/>
<proteinExistence type="predicted"/>
<dbReference type="CDD" id="cd00200">
    <property type="entry name" value="WD40"/>
    <property type="match status" value="1"/>
</dbReference>
<evidence type="ECO:0000256" key="5">
    <source>
        <dbReference type="ARBA" id="ARBA00023242"/>
    </source>
</evidence>
<sequence>MTDFQRLVIKKYPKVQTGYTNEYYWKKFKNPILIKEHGPINSIYFSPVEPHNFAVTSSARVQIYSPVTHTVKKTISRFTDIAYSGHIRSDGQLLVAGDATGLIQMFDLNSRAILRTFREHSKPVHVTKFSSNKTQILSASDDKTVKLLDIPGQSVLNNFDEHKDYVRTALVSQDNSNIILSGSYDHTVKLWDARENKCSLTMDHGAPVESVLLYPGGGLAVSVGGNYMKIWDILAGGRALKTLSNHQKTITCVTFDNSCTKILTGSLDHHVKIYDVQDFNVEHSLKYESPILSLGLSPDDTHLVVGMASGLLSIRQRIVHSEEMAFDRESTMPFPGTYNYFMRGAATKPKHTDLKVEKSRRVNLKNYDRYLKTFRYGQALDAVLDSSKNHNTVVVISMLEELINREGLKIALAGRDDVTLEPIVKFIMRNIINPNYTELLVDVTNIILGLLLDMYIHVIGQSVIVDELFSKIQTKVRSELKFERKIYQTLGAMDMIFSSATTARSTKSLPIKTKPKANDTEDETINQEENMIIDQ</sequence>
<dbReference type="InterPro" id="IPR036322">
    <property type="entry name" value="WD40_repeat_dom_sf"/>
</dbReference>
<evidence type="ECO:0000313" key="9">
    <source>
        <dbReference type="Proteomes" id="UP000193719"/>
    </source>
</evidence>
<dbReference type="SMART" id="SM00320">
    <property type="entry name" value="WD40"/>
    <property type="match status" value="7"/>
</dbReference>
<dbReference type="PRINTS" id="PR00320">
    <property type="entry name" value="GPROTEINBRPT"/>
</dbReference>
<dbReference type="PROSITE" id="PS50082">
    <property type="entry name" value="WD_REPEATS_2"/>
    <property type="match status" value="3"/>
</dbReference>
<feature type="repeat" description="WD" evidence="6">
    <location>
        <begin position="159"/>
        <end position="201"/>
    </location>
</feature>
<reference evidence="8 9" key="1">
    <citation type="submission" date="2016-08" db="EMBL/GenBank/DDBJ databases">
        <title>Genomes of anaerobic fungi encode conserved fungal cellulosomes for biomass hydrolysis.</title>
        <authorList>
            <consortium name="DOE Joint Genome Institute"/>
            <person name="Haitjema C.H."/>
            <person name="Gilmore S.P."/>
            <person name="Henske J.K."/>
            <person name="Solomon K.V."/>
            <person name="De Groot R."/>
            <person name="Kuo A."/>
            <person name="Mondo S.J."/>
            <person name="Salamov A.A."/>
            <person name="Labutti K."/>
            <person name="Zhao Z."/>
            <person name="Chiniquy J."/>
            <person name="Barry K."/>
            <person name="Brewer H.M."/>
            <person name="Purvine S.O."/>
            <person name="Wright A.T."/>
            <person name="Boxma B."/>
            <person name="Van Alen T."/>
            <person name="Hackstein J.H."/>
            <person name="Baker S.E."/>
            <person name="Grigoriev I.V."/>
            <person name="O'Malley M.A."/>
        </authorList>
    </citation>
    <scope>NUCLEOTIDE SEQUENCE [LARGE SCALE GENOMIC DNA]</scope>
    <source>
        <strain evidence="9">finn</strain>
    </source>
</reference>
<dbReference type="InterPro" id="IPR001680">
    <property type="entry name" value="WD40_rpt"/>
</dbReference>
<organism evidence="8 9">
    <name type="scientific">Piromyces finnis</name>
    <dbReference type="NCBI Taxonomy" id="1754191"/>
    <lineage>
        <taxon>Eukaryota</taxon>
        <taxon>Fungi</taxon>
        <taxon>Fungi incertae sedis</taxon>
        <taxon>Chytridiomycota</taxon>
        <taxon>Chytridiomycota incertae sedis</taxon>
        <taxon>Neocallimastigomycetes</taxon>
        <taxon>Neocallimastigales</taxon>
        <taxon>Neocallimastigaceae</taxon>
        <taxon>Piromyces</taxon>
    </lineage>
</organism>
<dbReference type="GO" id="GO:0006364">
    <property type="term" value="P:rRNA processing"/>
    <property type="evidence" value="ECO:0007669"/>
    <property type="project" value="UniProtKB-KW"/>
</dbReference>
<dbReference type="AlphaFoldDB" id="A0A1Y1UVG2"/>
<evidence type="ECO:0000256" key="1">
    <source>
        <dbReference type="ARBA" id="ARBA00004604"/>
    </source>
</evidence>
<feature type="repeat" description="WD" evidence="6">
    <location>
        <begin position="243"/>
        <end position="284"/>
    </location>
</feature>
<dbReference type="OrthoDB" id="431715at2759"/>
<dbReference type="GO" id="GO:0045943">
    <property type="term" value="P:positive regulation of transcription by RNA polymerase I"/>
    <property type="evidence" value="ECO:0007669"/>
    <property type="project" value="TreeGrafter"/>
</dbReference>
<dbReference type="InterPro" id="IPR018983">
    <property type="entry name" value="U3_snoRNA-assocProt_15_C"/>
</dbReference>
<evidence type="ECO:0000256" key="2">
    <source>
        <dbReference type="ARBA" id="ARBA00022552"/>
    </source>
</evidence>
<protein>
    <submittedName>
        <fullName evidence="8">U3 small nucleolar RNA-associated protein 15</fullName>
    </submittedName>
</protein>
<name>A0A1Y1UVG2_9FUNG</name>
<evidence type="ECO:0000256" key="6">
    <source>
        <dbReference type="PROSITE-ProRule" id="PRU00221"/>
    </source>
</evidence>
<dbReference type="Proteomes" id="UP000193719">
    <property type="component" value="Unassembled WGS sequence"/>
</dbReference>